<dbReference type="PANTHER" id="PTHR24321">
    <property type="entry name" value="DEHYDROGENASES, SHORT CHAIN"/>
    <property type="match status" value="1"/>
</dbReference>
<name>A0A3D9FI65_9SPHN</name>
<comment type="caution">
    <text evidence="3">The sequence shown here is derived from an EMBL/GenBank/DDBJ whole genome shotgun (WGS) entry which is preliminary data.</text>
</comment>
<sequence length="283" mass="30178">MYPDLQGKVAVVTGAGRRKGLGEAIARKLATDGVKLVIHDLGEAKGELAPAHGVGASEEMVEVAEGLRAINPDVSTFQADMREEAQVEALIAHAVKTYGKLDILVNNAGVGYLFGPLVDATQDMWDTVLNVNLRGAFFAMKHAIRQMQTQEIEQDWGRGRIVSIGSRGSKSGSALTSSYIASKHGLVGLTRSAAIEYGGEQITVNAVCPNHVTTGLGSWQNDYMAKKRGQTVEEYLAAMRGRIPLGRVGEVEDTANACAFLCSGQARYITGEAMNVSGGEEMH</sequence>
<evidence type="ECO:0000256" key="1">
    <source>
        <dbReference type="ARBA" id="ARBA00006484"/>
    </source>
</evidence>
<dbReference type="Proteomes" id="UP000256310">
    <property type="component" value="Unassembled WGS sequence"/>
</dbReference>
<evidence type="ECO:0000313" key="3">
    <source>
        <dbReference type="EMBL" id="RED16776.1"/>
    </source>
</evidence>
<evidence type="ECO:0000313" key="4">
    <source>
        <dbReference type="Proteomes" id="UP000256310"/>
    </source>
</evidence>
<dbReference type="PANTHER" id="PTHR24321:SF8">
    <property type="entry name" value="ESTRADIOL 17-BETA-DEHYDROGENASE 8-RELATED"/>
    <property type="match status" value="1"/>
</dbReference>
<dbReference type="GO" id="GO:0016491">
    <property type="term" value="F:oxidoreductase activity"/>
    <property type="evidence" value="ECO:0007669"/>
    <property type="project" value="UniProtKB-KW"/>
</dbReference>
<evidence type="ECO:0000256" key="2">
    <source>
        <dbReference type="ARBA" id="ARBA00023002"/>
    </source>
</evidence>
<dbReference type="Pfam" id="PF13561">
    <property type="entry name" value="adh_short_C2"/>
    <property type="match status" value="1"/>
</dbReference>
<dbReference type="InterPro" id="IPR002347">
    <property type="entry name" value="SDR_fam"/>
</dbReference>
<dbReference type="AlphaFoldDB" id="A0A3D9FI65"/>
<reference evidence="3 4" key="1">
    <citation type="submission" date="2018-07" db="EMBL/GenBank/DDBJ databases">
        <title>Genomic Encyclopedia of Type Strains, Phase IV (KMG-IV): sequencing the most valuable type-strain genomes for metagenomic binning, comparative biology and taxonomic classification.</title>
        <authorList>
            <person name="Goeker M."/>
        </authorList>
    </citation>
    <scope>NUCLEOTIDE SEQUENCE [LARGE SCALE GENOMIC DNA]</scope>
    <source>
        <strain evidence="3 4">DSM 26725</strain>
    </source>
</reference>
<dbReference type="CDD" id="cd05233">
    <property type="entry name" value="SDR_c"/>
    <property type="match status" value="1"/>
</dbReference>
<dbReference type="Gene3D" id="3.40.50.720">
    <property type="entry name" value="NAD(P)-binding Rossmann-like Domain"/>
    <property type="match status" value="1"/>
</dbReference>
<gene>
    <name evidence="3" type="ORF">DFR46_1806</name>
</gene>
<dbReference type="FunFam" id="3.40.50.720:FF:000084">
    <property type="entry name" value="Short-chain dehydrogenase reductase"/>
    <property type="match status" value="1"/>
</dbReference>
<dbReference type="InterPro" id="IPR036291">
    <property type="entry name" value="NAD(P)-bd_dom_sf"/>
</dbReference>
<accession>A0A3D9FI65</accession>
<protein>
    <submittedName>
        <fullName evidence="3">Meso-butanediol dehydrogenase/(S,S)-butanediol dehydrogenase/diacetyl reductase</fullName>
    </submittedName>
</protein>
<dbReference type="PRINTS" id="PR00080">
    <property type="entry name" value="SDRFAMILY"/>
</dbReference>
<dbReference type="EMBL" id="QRDP01000004">
    <property type="protein sequence ID" value="RED16776.1"/>
    <property type="molecule type" value="Genomic_DNA"/>
</dbReference>
<keyword evidence="4" id="KW-1185">Reference proteome</keyword>
<comment type="similarity">
    <text evidence="1">Belongs to the short-chain dehydrogenases/reductases (SDR) family.</text>
</comment>
<organism evidence="3 4">
    <name type="scientific">Parasphingopyxis lamellibrachiae</name>
    <dbReference type="NCBI Taxonomy" id="680125"/>
    <lineage>
        <taxon>Bacteria</taxon>
        <taxon>Pseudomonadati</taxon>
        <taxon>Pseudomonadota</taxon>
        <taxon>Alphaproteobacteria</taxon>
        <taxon>Sphingomonadales</taxon>
        <taxon>Sphingomonadaceae</taxon>
        <taxon>Parasphingopyxis</taxon>
    </lineage>
</organism>
<dbReference type="PRINTS" id="PR00081">
    <property type="entry name" value="GDHRDH"/>
</dbReference>
<keyword evidence="2" id="KW-0560">Oxidoreductase</keyword>
<proteinExistence type="inferred from homology"/>
<dbReference type="SUPFAM" id="SSF51735">
    <property type="entry name" value="NAD(P)-binding Rossmann-fold domains"/>
    <property type="match status" value="1"/>
</dbReference>
<dbReference type="RefSeq" id="WP_211306406.1">
    <property type="nucleotide sequence ID" value="NZ_QRDP01000004.1"/>
</dbReference>